<dbReference type="RefSeq" id="WP_085217451.1">
    <property type="nucleotide sequence ID" value="NZ_LT840185.1"/>
</dbReference>
<keyword evidence="2" id="KW-1185">Reference proteome</keyword>
<dbReference type="GO" id="GO:0008168">
    <property type="term" value="F:methyltransferase activity"/>
    <property type="evidence" value="ECO:0007669"/>
    <property type="project" value="UniProtKB-KW"/>
</dbReference>
<dbReference type="OrthoDB" id="9811332at2"/>
<dbReference type="InterPro" id="IPR029063">
    <property type="entry name" value="SAM-dependent_MTases_sf"/>
</dbReference>
<evidence type="ECO:0000313" key="1">
    <source>
        <dbReference type="EMBL" id="SMF61605.1"/>
    </source>
</evidence>
<sequence length="221" mass="24217">MARYKPAADDIYETENGFYLLSHPSRLAKLLAHYELYQMIAGLPGAVVELGVYKGASLMRFATFRGVLENDHARAIYGFDAFGAFPRGEVAGDADKAFIERFEAAGGDGIAREDLEALIAAKGFANISLIEGNVFDTVPAFLADKPAEKIALMHLDMDVYEPTAFAIEQMIDRMVPGGLVVFDDYGMVEGATRAADEMCERHDLAMEKLHHYAIPAFAVAR</sequence>
<keyword evidence="1" id="KW-0808">Transferase</keyword>
<dbReference type="Proteomes" id="UP000192934">
    <property type="component" value="Chromosome I"/>
</dbReference>
<dbReference type="InterPro" id="IPR008884">
    <property type="entry name" value="TylF_MeTrfase"/>
</dbReference>
<evidence type="ECO:0000313" key="2">
    <source>
        <dbReference type="Proteomes" id="UP000192934"/>
    </source>
</evidence>
<dbReference type="STRING" id="941907.SAMN06295910_0597"/>
<dbReference type="Gene3D" id="3.40.50.150">
    <property type="entry name" value="Vaccinia Virus protein VP39"/>
    <property type="match status" value="1"/>
</dbReference>
<dbReference type="AlphaFoldDB" id="A0A1X7FZS2"/>
<reference evidence="2" key="1">
    <citation type="submission" date="2017-04" db="EMBL/GenBank/DDBJ databases">
        <authorList>
            <person name="Varghese N."/>
            <person name="Submissions S."/>
        </authorList>
    </citation>
    <scope>NUCLEOTIDE SEQUENCE [LARGE SCALE GENOMIC DNA]</scope>
    <source>
        <strain evidence="2">Dd16</strain>
    </source>
</reference>
<name>A0A1X7FZS2_9SPHN</name>
<protein>
    <submittedName>
        <fullName evidence="1">Macrocin-O-methyltransferase (TylF)</fullName>
    </submittedName>
</protein>
<dbReference type="SUPFAM" id="SSF53335">
    <property type="entry name" value="S-adenosyl-L-methionine-dependent methyltransferases"/>
    <property type="match status" value="1"/>
</dbReference>
<dbReference type="Pfam" id="PF05711">
    <property type="entry name" value="TylF"/>
    <property type="match status" value="1"/>
</dbReference>
<keyword evidence="1" id="KW-0489">Methyltransferase</keyword>
<organism evidence="1 2">
    <name type="scientific">Allosphingosinicella indica</name>
    <dbReference type="NCBI Taxonomy" id="941907"/>
    <lineage>
        <taxon>Bacteria</taxon>
        <taxon>Pseudomonadati</taxon>
        <taxon>Pseudomonadota</taxon>
        <taxon>Alphaproteobacteria</taxon>
        <taxon>Sphingomonadales</taxon>
        <taxon>Sphingomonadaceae</taxon>
        <taxon>Allosphingosinicella</taxon>
    </lineage>
</organism>
<dbReference type="GO" id="GO:0032259">
    <property type="term" value="P:methylation"/>
    <property type="evidence" value="ECO:0007669"/>
    <property type="project" value="UniProtKB-KW"/>
</dbReference>
<accession>A0A1X7FZS2</accession>
<proteinExistence type="predicted"/>
<dbReference type="PANTHER" id="PTHR40036">
    <property type="entry name" value="MACROCIN O-METHYLTRANSFERASE"/>
    <property type="match status" value="1"/>
</dbReference>
<dbReference type="EMBL" id="LT840185">
    <property type="protein sequence ID" value="SMF61605.1"/>
    <property type="molecule type" value="Genomic_DNA"/>
</dbReference>
<dbReference type="PANTHER" id="PTHR40036:SF1">
    <property type="entry name" value="MACROCIN O-METHYLTRANSFERASE"/>
    <property type="match status" value="1"/>
</dbReference>
<gene>
    <name evidence="1" type="ORF">SAMN06295910_0597</name>
</gene>